<keyword evidence="2" id="KW-1185">Reference proteome</keyword>
<organism evidence="1 2">
    <name type="scientific">Sphingomonas sabuli</name>
    <dbReference type="NCBI Taxonomy" id="2764186"/>
    <lineage>
        <taxon>Bacteria</taxon>
        <taxon>Pseudomonadati</taxon>
        <taxon>Pseudomonadota</taxon>
        <taxon>Alphaproteobacteria</taxon>
        <taxon>Sphingomonadales</taxon>
        <taxon>Sphingomonadaceae</taxon>
        <taxon>Sphingomonas</taxon>
    </lineage>
</organism>
<accession>A0A7G9L0W7</accession>
<dbReference type="EMBL" id="CP060697">
    <property type="protein sequence ID" value="QNM82266.1"/>
    <property type="molecule type" value="Genomic_DNA"/>
</dbReference>
<name>A0A7G9L0W7_9SPHN</name>
<gene>
    <name evidence="1" type="ORF">H8M03_09590</name>
</gene>
<proteinExistence type="predicted"/>
<dbReference type="KEGG" id="ssau:H8M03_09590"/>
<dbReference type="Proteomes" id="UP000515861">
    <property type="component" value="Chromosome"/>
</dbReference>
<sequence>MIVQHYSDAVRASANKGVFQPARAQIAAEMRDRLYLRQGSDDRQHRHH</sequence>
<protein>
    <submittedName>
        <fullName evidence="1">Uncharacterized protein</fullName>
    </submittedName>
</protein>
<evidence type="ECO:0000313" key="1">
    <source>
        <dbReference type="EMBL" id="QNM82266.1"/>
    </source>
</evidence>
<dbReference type="RefSeq" id="WP_187479221.1">
    <property type="nucleotide sequence ID" value="NZ_CP060697.1"/>
</dbReference>
<reference evidence="1 2" key="1">
    <citation type="submission" date="2020-08" db="EMBL/GenBank/DDBJ databases">
        <title>Sphingomonas sp. sand1-3 16S ribosomal RNA gene Genome sequencing and assembly.</title>
        <authorList>
            <person name="Kang M."/>
        </authorList>
    </citation>
    <scope>NUCLEOTIDE SEQUENCE [LARGE SCALE GENOMIC DNA]</scope>
    <source>
        <strain evidence="2">sand1-3</strain>
    </source>
</reference>
<dbReference type="AlphaFoldDB" id="A0A7G9L0W7"/>
<evidence type="ECO:0000313" key="2">
    <source>
        <dbReference type="Proteomes" id="UP000515861"/>
    </source>
</evidence>